<accession>A0A5B7E4C5</accession>
<name>A0A5B7E4C5_PORTR</name>
<comment type="caution">
    <text evidence="1">The sequence shown here is derived from an EMBL/GenBank/DDBJ whole genome shotgun (WGS) entry which is preliminary data.</text>
</comment>
<evidence type="ECO:0000313" key="2">
    <source>
        <dbReference type="Proteomes" id="UP000324222"/>
    </source>
</evidence>
<organism evidence="1 2">
    <name type="scientific">Portunus trituberculatus</name>
    <name type="common">Swimming crab</name>
    <name type="synonym">Neptunus trituberculatus</name>
    <dbReference type="NCBI Taxonomy" id="210409"/>
    <lineage>
        <taxon>Eukaryota</taxon>
        <taxon>Metazoa</taxon>
        <taxon>Ecdysozoa</taxon>
        <taxon>Arthropoda</taxon>
        <taxon>Crustacea</taxon>
        <taxon>Multicrustacea</taxon>
        <taxon>Malacostraca</taxon>
        <taxon>Eumalacostraca</taxon>
        <taxon>Eucarida</taxon>
        <taxon>Decapoda</taxon>
        <taxon>Pleocyemata</taxon>
        <taxon>Brachyura</taxon>
        <taxon>Eubrachyura</taxon>
        <taxon>Portunoidea</taxon>
        <taxon>Portunidae</taxon>
        <taxon>Portuninae</taxon>
        <taxon>Portunus</taxon>
    </lineage>
</organism>
<dbReference type="EMBL" id="VSRR010001876">
    <property type="protein sequence ID" value="MPC28225.1"/>
    <property type="molecule type" value="Genomic_DNA"/>
</dbReference>
<dbReference type="AlphaFoldDB" id="A0A5B7E4C5"/>
<gene>
    <name evidence="1" type="ORF">E2C01_021423</name>
</gene>
<sequence length="59" mass="6374">MPSTCCVPYCKGNCKTGPRVSVYRFPEQPELRYKPSGGNISLQLITAGLVSPIDTKASN</sequence>
<keyword evidence="2" id="KW-1185">Reference proteome</keyword>
<proteinExistence type="predicted"/>
<protein>
    <submittedName>
        <fullName evidence="1">Uncharacterized protein</fullName>
    </submittedName>
</protein>
<evidence type="ECO:0000313" key="1">
    <source>
        <dbReference type="EMBL" id="MPC28225.1"/>
    </source>
</evidence>
<dbReference type="Proteomes" id="UP000324222">
    <property type="component" value="Unassembled WGS sequence"/>
</dbReference>
<reference evidence="1 2" key="1">
    <citation type="submission" date="2019-05" db="EMBL/GenBank/DDBJ databases">
        <title>Another draft genome of Portunus trituberculatus and its Hox gene families provides insights of decapod evolution.</title>
        <authorList>
            <person name="Jeong J.-H."/>
            <person name="Song I."/>
            <person name="Kim S."/>
            <person name="Choi T."/>
            <person name="Kim D."/>
            <person name="Ryu S."/>
            <person name="Kim W."/>
        </authorList>
    </citation>
    <scope>NUCLEOTIDE SEQUENCE [LARGE SCALE GENOMIC DNA]</scope>
    <source>
        <tissue evidence="1">Muscle</tissue>
    </source>
</reference>